<keyword evidence="1" id="KW-0547">Nucleotide-binding</keyword>
<dbReference type="RefSeq" id="WP_265673079.1">
    <property type="nucleotide sequence ID" value="NZ_JAKRRY010000001.1"/>
</dbReference>
<comment type="caution">
    <text evidence="1">The sequence shown here is derived from an EMBL/GenBank/DDBJ whole genome shotgun (WGS) entry which is preliminary data.</text>
</comment>
<dbReference type="EMBL" id="JAKRRY010000001">
    <property type="protein sequence ID" value="MCW8344649.1"/>
    <property type="molecule type" value="Genomic_DNA"/>
</dbReference>
<gene>
    <name evidence="1" type="ORF">MD535_01230</name>
</gene>
<dbReference type="InterPro" id="IPR026302">
    <property type="entry name" value="NEDD4-bd_p2"/>
</dbReference>
<dbReference type="PANTHER" id="PTHR13308:SF40">
    <property type="entry name" value="NEDD4-BINDING PROTEIN 2-LIKE 1"/>
    <property type="match status" value="1"/>
</dbReference>
<evidence type="ECO:0000313" key="1">
    <source>
        <dbReference type="EMBL" id="MCW8344649.1"/>
    </source>
</evidence>
<protein>
    <submittedName>
        <fullName evidence="1">ATP-binding protein</fullName>
    </submittedName>
</protein>
<dbReference type="AlphaFoldDB" id="A0A9X3CK39"/>
<sequence length="123" mass="14201">MTKLILIRGLPGSGKSTLAQTLSAFHIEADMFFVDDCGLYQYDASRIEEAHLWCQGQAEQQLSLGNDVVVANTFIRRWEMKAYQQMAIRHNAEIEIRVCRGRYANIHGVEQAVIDKMQRRWQD</sequence>
<reference evidence="1" key="1">
    <citation type="submission" date="2022-02" db="EMBL/GenBank/DDBJ databases">
        <title>Vibrio sp. nov, a new bacterium isolated from seawater.</title>
        <authorList>
            <person name="Yuan Y."/>
        </authorList>
    </citation>
    <scope>NUCLEOTIDE SEQUENCE</scope>
    <source>
        <strain evidence="1">ZSDZ65</strain>
    </source>
</reference>
<keyword evidence="2" id="KW-1185">Reference proteome</keyword>
<dbReference type="PANTHER" id="PTHR13308">
    <property type="entry name" value="NEDD4-BINDING PROTEIN 2-LIKE 1"/>
    <property type="match status" value="1"/>
</dbReference>
<dbReference type="GO" id="GO:0005524">
    <property type="term" value="F:ATP binding"/>
    <property type="evidence" value="ECO:0007669"/>
    <property type="project" value="UniProtKB-KW"/>
</dbReference>
<dbReference type="InterPro" id="IPR027417">
    <property type="entry name" value="P-loop_NTPase"/>
</dbReference>
<organism evidence="1 2">
    <name type="scientific">Vibrio qingdaonensis</name>
    <dbReference type="NCBI Taxonomy" id="2829491"/>
    <lineage>
        <taxon>Bacteria</taxon>
        <taxon>Pseudomonadati</taxon>
        <taxon>Pseudomonadota</taxon>
        <taxon>Gammaproteobacteria</taxon>
        <taxon>Vibrionales</taxon>
        <taxon>Vibrionaceae</taxon>
        <taxon>Vibrio</taxon>
    </lineage>
</organism>
<dbReference type="Proteomes" id="UP001155587">
    <property type="component" value="Unassembled WGS sequence"/>
</dbReference>
<dbReference type="Pfam" id="PF13671">
    <property type="entry name" value="AAA_33"/>
    <property type="match status" value="1"/>
</dbReference>
<evidence type="ECO:0000313" key="2">
    <source>
        <dbReference type="Proteomes" id="UP001155587"/>
    </source>
</evidence>
<name>A0A9X3CK39_9VIBR</name>
<dbReference type="SUPFAM" id="SSF52540">
    <property type="entry name" value="P-loop containing nucleoside triphosphate hydrolases"/>
    <property type="match status" value="1"/>
</dbReference>
<accession>A0A9X3CK39</accession>
<keyword evidence="1" id="KW-0067">ATP-binding</keyword>
<proteinExistence type="predicted"/>
<dbReference type="Gene3D" id="3.40.50.300">
    <property type="entry name" value="P-loop containing nucleotide triphosphate hydrolases"/>
    <property type="match status" value="1"/>
</dbReference>